<protein>
    <submittedName>
        <fullName evidence="3">Fad oxidoreductase</fullName>
    </submittedName>
</protein>
<keyword evidence="1" id="KW-0472">Membrane</keyword>
<evidence type="ECO:0000256" key="1">
    <source>
        <dbReference type="SAM" id="Phobius"/>
    </source>
</evidence>
<evidence type="ECO:0000313" key="3">
    <source>
        <dbReference type="EMBL" id="KAE8735890.1"/>
    </source>
</evidence>
<dbReference type="GO" id="GO:0005737">
    <property type="term" value="C:cytoplasm"/>
    <property type="evidence" value="ECO:0007669"/>
    <property type="project" value="TreeGrafter"/>
</dbReference>
<keyword evidence="1" id="KW-1133">Transmembrane helix</keyword>
<gene>
    <name evidence="3" type="ORF">F3Y22_tig00000329pilonHSYRG00383</name>
</gene>
<feature type="transmembrane region" description="Helical" evidence="1">
    <location>
        <begin position="12"/>
        <end position="30"/>
    </location>
</feature>
<comment type="caution">
    <text evidence="3">The sequence shown here is derived from an EMBL/GenBank/DDBJ whole genome shotgun (WGS) entry which is preliminary data.</text>
</comment>
<dbReference type="SUPFAM" id="SSF51905">
    <property type="entry name" value="FAD/NAD(P)-binding domain"/>
    <property type="match status" value="1"/>
</dbReference>
<dbReference type="EMBL" id="VEPZ02000031">
    <property type="protein sequence ID" value="KAE8735890.1"/>
    <property type="molecule type" value="Genomic_DNA"/>
</dbReference>
<dbReference type="Pfam" id="PF01266">
    <property type="entry name" value="DAO"/>
    <property type="match status" value="1"/>
</dbReference>
<keyword evidence="4" id="KW-1185">Reference proteome</keyword>
<feature type="domain" description="FAD dependent oxidoreductase" evidence="2">
    <location>
        <begin position="13"/>
        <end position="42"/>
    </location>
</feature>
<dbReference type="Gene3D" id="3.50.50.60">
    <property type="entry name" value="FAD/NAD(P)-binding domain"/>
    <property type="match status" value="2"/>
</dbReference>
<name>A0A6A3D2P5_HIBSY</name>
<accession>A0A6A3D2P5</accession>
<dbReference type="PANTHER" id="PTHR13847">
    <property type="entry name" value="SARCOSINE DEHYDROGENASE-RELATED"/>
    <property type="match status" value="1"/>
</dbReference>
<evidence type="ECO:0000259" key="2">
    <source>
        <dbReference type="Pfam" id="PF01266"/>
    </source>
</evidence>
<keyword evidence="1" id="KW-0812">Transmembrane</keyword>
<dbReference type="AlphaFoldDB" id="A0A6A3D2P5"/>
<reference evidence="3" key="1">
    <citation type="submission" date="2019-09" db="EMBL/GenBank/DDBJ databases">
        <title>Draft genome information of white flower Hibiscus syriacus.</title>
        <authorList>
            <person name="Kim Y.-M."/>
        </authorList>
    </citation>
    <scope>NUCLEOTIDE SEQUENCE [LARGE SCALE GENOMIC DNA]</scope>
    <source>
        <strain evidence="3">YM2019G1</strain>
    </source>
</reference>
<dbReference type="InterPro" id="IPR036188">
    <property type="entry name" value="FAD/NAD-bd_sf"/>
</dbReference>
<dbReference type="PANTHER" id="PTHR13847:SF150">
    <property type="entry name" value="OXIDOREDUCTASE TDA3-RELATED"/>
    <property type="match status" value="1"/>
</dbReference>
<proteinExistence type="predicted"/>
<organism evidence="3 4">
    <name type="scientific">Hibiscus syriacus</name>
    <name type="common">Rose of Sharon</name>
    <dbReference type="NCBI Taxonomy" id="106335"/>
    <lineage>
        <taxon>Eukaryota</taxon>
        <taxon>Viridiplantae</taxon>
        <taxon>Streptophyta</taxon>
        <taxon>Embryophyta</taxon>
        <taxon>Tracheophyta</taxon>
        <taxon>Spermatophyta</taxon>
        <taxon>Magnoliopsida</taxon>
        <taxon>eudicotyledons</taxon>
        <taxon>Gunneridae</taxon>
        <taxon>Pentapetalae</taxon>
        <taxon>rosids</taxon>
        <taxon>malvids</taxon>
        <taxon>Malvales</taxon>
        <taxon>Malvaceae</taxon>
        <taxon>Malvoideae</taxon>
        <taxon>Hibiscus</taxon>
    </lineage>
</organism>
<sequence length="91" mass="9364">MDNPKIHVTRNPVVACGGGVIGVCTAYFLAKKGASVTLVEQSSGYFVATGHSCWGILNGPATGAAVAELVVEGRASIVDLSLFRPARFVDA</sequence>
<dbReference type="Proteomes" id="UP000436088">
    <property type="component" value="Unassembled WGS sequence"/>
</dbReference>
<dbReference type="InterPro" id="IPR006076">
    <property type="entry name" value="FAD-dep_OxRdtase"/>
</dbReference>
<evidence type="ECO:0000313" key="4">
    <source>
        <dbReference type="Proteomes" id="UP000436088"/>
    </source>
</evidence>